<evidence type="ECO:0000256" key="3">
    <source>
        <dbReference type="ARBA" id="ARBA00022763"/>
    </source>
</evidence>
<dbReference type="GO" id="GO:0000400">
    <property type="term" value="F:four-way junction DNA binding"/>
    <property type="evidence" value="ECO:0007669"/>
    <property type="project" value="TreeGrafter"/>
</dbReference>
<evidence type="ECO:0000256" key="2">
    <source>
        <dbReference type="ARBA" id="ARBA00022741"/>
    </source>
</evidence>
<dbReference type="PANTHER" id="PTHR46239">
    <property type="entry name" value="DNA REPAIR PROTEIN RAD51 HOMOLOG 3 RAD51C"/>
    <property type="match status" value="1"/>
</dbReference>
<comment type="subcellular location">
    <subcellularLocation>
        <location evidence="1">Nucleus</location>
    </subcellularLocation>
</comment>
<dbReference type="Gene3D" id="3.40.50.300">
    <property type="entry name" value="P-loop containing nucleotide triphosphate hydrolases"/>
    <property type="match status" value="1"/>
</dbReference>
<feature type="compositionally biased region" description="Acidic residues" evidence="7">
    <location>
        <begin position="336"/>
        <end position="358"/>
    </location>
</feature>
<evidence type="ECO:0000256" key="5">
    <source>
        <dbReference type="ARBA" id="ARBA00023204"/>
    </source>
</evidence>
<proteinExistence type="predicted"/>
<dbReference type="InterPro" id="IPR027417">
    <property type="entry name" value="P-loop_NTPase"/>
</dbReference>
<gene>
    <name evidence="8" type="ORF">LTR77_010826</name>
</gene>
<dbReference type="PANTHER" id="PTHR46239:SF1">
    <property type="entry name" value="DNA REPAIR PROTEIN RAD51 HOMOLOG 3"/>
    <property type="match status" value="1"/>
</dbReference>
<accession>A0AAV9NWX2</accession>
<keyword evidence="3" id="KW-0227">DNA damage</keyword>
<dbReference type="RefSeq" id="XP_064653765.1">
    <property type="nucleotide sequence ID" value="XM_064808043.1"/>
</dbReference>
<keyword evidence="2" id="KW-0547">Nucleotide-binding</keyword>
<dbReference type="Proteomes" id="UP001337655">
    <property type="component" value="Unassembled WGS sequence"/>
</dbReference>
<dbReference type="GO" id="GO:0005524">
    <property type="term" value="F:ATP binding"/>
    <property type="evidence" value="ECO:0007669"/>
    <property type="project" value="UniProtKB-KW"/>
</dbReference>
<keyword evidence="6" id="KW-0539">Nucleus</keyword>
<dbReference type="GO" id="GO:0000707">
    <property type="term" value="P:meiotic DNA recombinase assembly"/>
    <property type="evidence" value="ECO:0007669"/>
    <property type="project" value="TreeGrafter"/>
</dbReference>
<comment type="caution">
    <text evidence="8">The sequence shown here is derived from an EMBL/GenBank/DDBJ whole genome shotgun (WGS) entry which is preliminary data.</text>
</comment>
<evidence type="ECO:0008006" key="10">
    <source>
        <dbReference type="Google" id="ProtNLM"/>
    </source>
</evidence>
<evidence type="ECO:0000256" key="1">
    <source>
        <dbReference type="ARBA" id="ARBA00004123"/>
    </source>
</evidence>
<dbReference type="GO" id="GO:0005657">
    <property type="term" value="C:replication fork"/>
    <property type="evidence" value="ECO:0007669"/>
    <property type="project" value="TreeGrafter"/>
</dbReference>
<feature type="region of interest" description="Disordered" evidence="7">
    <location>
        <begin position="1"/>
        <end position="24"/>
    </location>
</feature>
<name>A0AAV9NWX2_9PEZI</name>
<reference evidence="8 9" key="1">
    <citation type="submission" date="2023-08" db="EMBL/GenBank/DDBJ databases">
        <title>Black Yeasts Isolated from many extreme environments.</title>
        <authorList>
            <person name="Coleine C."/>
            <person name="Stajich J.E."/>
            <person name="Selbmann L."/>
        </authorList>
    </citation>
    <scope>NUCLEOTIDE SEQUENCE [LARGE SCALE GENOMIC DNA]</scope>
    <source>
        <strain evidence="8 9">CCFEE 5935</strain>
    </source>
</reference>
<organism evidence="8 9">
    <name type="scientific">Saxophila tyrrhenica</name>
    <dbReference type="NCBI Taxonomy" id="1690608"/>
    <lineage>
        <taxon>Eukaryota</taxon>
        <taxon>Fungi</taxon>
        <taxon>Dikarya</taxon>
        <taxon>Ascomycota</taxon>
        <taxon>Pezizomycotina</taxon>
        <taxon>Dothideomycetes</taxon>
        <taxon>Dothideomycetidae</taxon>
        <taxon>Mycosphaerellales</taxon>
        <taxon>Extremaceae</taxon>
        <taxon>Saxophila</taxon>
    </lineage>
</organism>
<feature type="region of interest" description="Disordered" evidence="7">
    <location>
        <begin position="317"/>
        <end position="377"/>
    </location>
</feature>
<evidence type="ECO:0000256" key="7">
    <source>
        <dbReference type="SAM" id="MobiDB-lite"/>
    </source>
</evidence>
<dbReference type="GO" id="GO:0008821">
    <property type="term" value="F:crossover junction DNA endonuclease activity"/>
    <property type="evidence" value="ECO:0007669"/>
    <property type="project" value="TreeGrafter"/>
</dbReference>
<protein>
    <recommendedName>
        <fullName evidence="10">RecA family profile 1 domain-containing protein</fullName>
    </recommendedName>
</protein>
<evidence type="ECO:0000313" key="8">
    <source>
        <dbReference type="EMBL" id="KAK5163240.1"/>
    </source>
</evidence>
<keyword evidence="5" id="KW-0234">DNA repair</keyword>
<dbReference type="AlphaFoldDB" id="A0AAV9NWX2"/>
<sequence>MDDPSVVDLTLSQPTPKTSHRLPTVSASQALQDLTDGPSNFIKTGIASLDSRLAGASITVEGGFERGKVTEIWGPSGGGKTAIALQAAIHGIHGGSSVLWLDAAASLSKDRLRGVARVKEISSPTPSIGRDTTNHFHHVDVPTLSHLLAMILHPRADTIPLGASLLAIDGLNHLLDLDYPRYQIAAPNKTELQKWQAGRRYAILGFLVSGLNKLAVLNNIAVVVTTGCATRMRHDNGLGAALVPGLGGVEWESGISSRIVVFRDFGVRLVGVQKCQGRSLISREEVGEPGHLVAFEITSEGAVTEWMMQKADGSPLKQAVKARASPVKPRKRTADEIADSEGEDMDEYGWADTDDDAFTAEGLVGNGDASAVPAEPG</sequence>
<dbReference type="InterPro" id="IPR052093">
    <property type="entry name" value="HR_Repair_Mediator"/>
</dbReference>
<keyword evidence="9" id="KW-1185">Reference proteome</keyword>
<dbReference type="GO" id="GO:0033065">
    <property type="term" value="C:Rad51C-XRCC3 complex"/>
    <property type="evidence" value="ECO:0007669"/>
    <property type="project" value="TreeGrafter"/>
</dbReference>
<dbReference type="GO" id="GO:0007131">
    <property type="term" value="P:reciprocal meiotic recombination"/>
    <property type="evidence" value="ECO:0007669"/>
    <property type="project" value="TreeGrafter"/>
</dbReference>
<dbReference type="GeneID" id="89932151"/>
<evidence type="ECO:0000313" key="9">
    <source>
        <dbReference type="Proteomes" id="UP001337655"/>
    </source>
</evidence>
<dbReference type="EMBL" id="JAVRRT010000027">
    <property type="protein sequence ID" value="KAK5163240.1"/>
    <property type="molecule type" value="Genomic_DNA"/>
</dbReference>
<evidence type="ECO:0000256" key="6">
    <source>
        <dbReference type="ARBA" id="ARBA00023242"/>
    </source>
</evidence>
<dbReference type="GO" id="GO:0033063">
    <property type="term" value="C:Rad51B-Rad51C-Rad51D-XRCC2 complex"/>
    <property type="evidence" value="ECO:0007669"/>
    <property type="project" value="TreeGrafter"/>
</dbReference>
<keyword evidence="4" id="KW-0067">ATP-binding</keyword>
<dbReference type="SUPFAM" id="SSF52540">
    <property type="entry name" value="P-loop containing nucleoside triphosphate hydrolases"/>
    <property type="match status" value="1"/>
</dbReference>
<evidence type="ECO:0000256" key="4">
    <source>
        <dbReference type="ARBA" id="ARBA00022840"/>
    </source>
</evidence>